<dbReference type="Proteomes" id="UP001212152">
    <property type="component" value="Unassembled WGS sequence"/>
</dbReference>
<evidence type="ECO:0000313" key="1">
    <source>
        <dbReference type="EMBL" id="KAJ3165025.1"/>
    </source>
</evidence>
<keyword evidence="2" id="KW-1185">Reference proteome</keyword>
<proteinExistence type="predicted"/>
<sequence length="165" mass="18277">MVELKLAESPRARKIAIQARFDPTRVPNDPKLCPHHCILSSAVTDAGTTFTVVAFWGDKALNRTTGLELKQLIFDVLLNFIAGDYGPRGFQALSELPLTVASGRELNEVVGFNISDTATLRASADRVYDVSDNRITFIADFTDFGKKLDSLSNVVLQELNRFCKR</sequence>
<reference evidence="1" key="1">
    <citation type="submission" date="2020-05" db="EMBL/GenBank/DDBJ databases">
        <title>Phylogenomic resolution of chytrid fungi.</title>
        <authorList>
            <person name="Stajich J.E."/>
            <person name="Amses K."/>
            <person name="Simmons R."/>
            <person name="Seto K."/>
            <person name="Myers J."/>
            <person name="Bonds A."/>
            <person name="Quandt C.A."/>
            <person name="Barry K."/>
            <person name="Liu P."/>
            <person name="Grigoriev I."/>
            <person name="Longcore J.E."/>
            <person name="James T.Y."/>
        </authorList>
    </citation>
    <scope>NUCLEOTIDE SEQUENCE</scope>
    <source>
        <strain evidence="1">JEL0379</strain>
    </source>
</reference>
<accession>A0AAD5TB52</accession>
<evidence type="ECO:0000313" key="2">
    <source>
        <dbReference type="Proteomes" id="UP001212152"/>
    </source>
</evidence>
<comment type="caution">
    <text evidence="1">The sequence shown here is derived from an EMBL/GenBank/DDBJ whole genome shotgun (WGS) entry which is preliminary data.</text>
</comment>
<name>A0AAD5TB52_9FUNG</name>
<dbReference type="AlphaFoldDB" id="A0AAD5TB52"/>
<protein>
    <submittedName>
        <fullName evidence="1">Uncharacterized protein</fullName>
    </submittedName>
</protein>
<gene>
    <name evidence="1" type="ORF">HDU87_003390</name>
</gene>
<organism evidence="1 2">
    <name type="scientific">Geranomyces variabilis</name>
    <dbReference type="NCBI Taxonomy" id="109894"/>
    <lineage>
        <taxon>Eukaryota</taxon>
        <taxon>Fungi</taxon>
        <taxon>Fungi incertae sedis</taxon>
        <taxon>Chytridiomycota</taxon>
        <taxon>Chytridiomycota incertae sedis</taxon>
        <taxon>Chytridiomycetes</taxon>
        <taxon>Spizellomycetales</taxon>
        <taxon>Powellomycetaceae</taxon>
        <taxon>Geranomyces</taxon>
    </lineage>
</organism>
<dbReference type="EMBL" id="JADGJQ010000240">
    <property type="protein sequence ID" value="KAJ3165025.1"/>
    <property type="molecule type" value="Genomic_DNA"/>
</dbReference>